<comment type="caution">
    <text evidence="1">The sequence shown here is derived from an EMBL/GenBank/DDBJ whole genome shotgun (WGS) entry which is preliminary data.</text>
</comment>
<evidence type="ECO:0000313" key="1">
    <source>
        <dbReference type="EMBL" id="CAB4015635.1"/>
    </source>
</evidence>
<dbReference type="PANTHER" id="PTHR33332">
    <property type="entry name" value="REVERSE TRANSCRIPTASE DOMAIN-CONTAINING PROTEIN"/>
    <property type="match status" value="1"/>
</dbReference>
<dbReference type="OrthoDB" id="5244787at2759"/>
<accession>A0A7D9EU39</accession>
<gene>
    <name evidence="1" type="ORF">PACLA_8A076716</name>
</gene>
<protein>
    <submittedName>
        <fullName evidence="1">Uncharacterized protein</fullName>
    </submittedName>
</protein>
<keyword evidence="2" id="KW-1185">Reference proteome</keyword>
<evidence type="ECO:0000313" key="2">
    <source>
        <dbReference type="Proteomes" id="UP001152795"/>
    </source>
</evidence>
<dbReference type="CDD" id="cd01650">
    <property type="entry name" value="RT_nLTR_like"/>
    <property type="match status" value="1"/>
</dbReference>
<dbReference type="PROSITE" id="PS50878">
    <property type="entry name" value="RT_POL"/>
    <property type="match status" value="1"/>
</dbReference>
<dbReference type="SUPFAM" id="SSF56672">
    <property type="entry name" value="DNA/RNA polymerases"/>
    <property type="match status" value="1"/>
</dbReference>
<proteinExistence type="predicted"/>
<dbReference type="InterPro" id="IPR043502">
    <property type="entry name" value="DNA/RNA_pol_sf"/>
</dbReference>
<organism evidence="1 2">
    <name type="scientific">Paramuricea clavata</name>
    <name type="common">Red gorgonian</name>
    <name type="synonym">Violescent sea-whip</name>
    <dbReference type="NCBI Taxonomy" id="317549"/>
    <lineage>
        <taxon>Eukaryota</taxon>
        <taxon>Metazoa</taxon>
        <taxon>Cnidaria</taxon>
        <taxon>Anthozoa</taxon>
        <taxon>Octocorallia</taxon>
        <taxon>Malacalcyonacea</taxon>
        <taxon>Plexauridae</taxon>
        <taxon>Paramuricea</taxon>
    </lineage>
</organism>
<dbReference type="Proteomes" id="UP001152795">
    <property type="component" value="Unassembled WGS sequence"/>
</dbReference>
<dbReference type="EMBL" id="CACRXK020008790">
    <property type="protein sequence ID" value="CAB4015635.1"/>
    <property type="molecule type" value="Genomic_DNA"/>
</dbReference>
<name>A0A7D9EU39_PARCT</name>
<dbReference type="Pfam" id="PF00078">
    <property type="entry name" value="RVT_1"/>
    <property type="match status" value="1"/>
</dbReference>
<reference evidence="1" key="1">
    <citation type="submission" date="2020-04" db="EMBL/GenBank/DDBJ databases">
        <authorList>
            <person name="Alioto T."/>
            <person name="Alioto T."/>
            <person name="Gomez Garrido J."/>
        </authorList>
    </citation>
    <scope>NUCLEOTIDE SEQUENCE</scope>
    <source>
        <strain evidence="1">A484AB</strain>
    </source>
</reference>
<dbReference type="AlphaFoldDB" id="A0A7D9EU39"/>
<dbReference type="InterPro" id="IPR000477">
    <property type="entry name" value="RT_dom"/>
</dbReference>
<sequence length="275" mass="30670">MINDAQHGFLHGRSCVAQPLTTLHRIGQLLDNNIQTDVIFLDFAKAFDSVDHNILLMKLRMYGISGNLYDWFSSYLCGHTQRIVVQGVASEWSPVTSGVPKGNILGPMLFLLFNNDPTDAIPQATSTGLYADDAKLYRTIMSNEDSACQTALSCAGVWSVDSNITFNTSKCKIMTISRRRRPLIANYHLGSVGLKRVNSEVDLEITLTSNLCWNTHISRIVRKANIMLGLLRRTCPLLTVCNVRRTLYLSLGSIADVKSSPVDIRQRDQGFDIFL</sequence>